<evidence type="ECO:0000256" key="8">
    <source>
        <dbReference type="SAM" id="MobiDB-lite"/>
    </source>
</evidence>
<dbReference type="EMBL" id="WIUZ02000020">
    <property type="protein sequence ID" value="KAF9779172.1"/>
    <property type="molecule type" value="Genomic_DNA"/>
</dbReference>
<dbReference type="PANTHER" id="PTHR24355">
    <property type="entry name" value="G PROTEIN-COUPLED RECEPTOR KINASE/RIBOSOMAL PROTEIN S6 KINASE"/>
    <property type="match status" value="1"/>
</dbReference>
<dbReference type="InterPro" id="IPR000961">
    <property type="entry name" value="AGC-kinase_C"/>
</dbReference>
<dbReference type="PANTHER" id="PTHR24355:SF30">
    <property type="entry name" value="SERINE_THREONINE-PROTEIN KINASE 32B ISOFORM X1"/>
    <property type="match status" value="1"/>
</dbReference>
<evidence type="ECO:0000259" key="10">
    <source>
        <dbReference type="PROSITE" id="PS51285"/>
    </source>
</evidence>
<dbReference type="SUPFAM" id="SSF56112">
    <property type="entry name" value="Protein kinase-like (PK-like)"/>
    <property type="match status" value="1"/>
</dbReference>
<evidence type="ECO:0000256" key="1">
    <source>
        <dbReference type="ARBA" id="ARBA00022527"/>
    </source>
</evidence>
<evidence type="ECO:0000259" key="9">
    <source>
        <dbReference type="PROSITE" id="PS50011"/>
    </source>
</evidence>
<dbReference type="AlphaFoldDB" id="A0A9P6H4B6"/>
<dbReference type="InterPro" id="IPR011009">
    <property type="entry name" value="Kinase-like_dom_sf"/>
</dbReference>
<dbReference type="Gene3D" id="1.10.510.10">
    <property type="entry name" value="Transferase(Phosphotransferase) domain 1"/>
    <property type="match status" value="1"/>
</dbReference>
<dbReference type="Gene3D" id="3.30.200.20">
    <property type="entry name" value="Phosphorylase Kinase, domain 1"/>
    <property type="match status" value="1"/>
</dbReference>
<keyword evidence="2" id="KW-0808">Transferase</keyword>
<dbReference type="InterPro" id="IPR017441">
    <property type="entry name" value="Protein_kinase_ATP_BS"/>
</dbReference>
<reference evidence="11" key="2">
    <citation type="submission" date="2020-11" db="EMBL/GenBank/DDBJ databases">
        <authorList>
            <consortium name="DOE Joint Genome Institute"/>
            <person name="Kuo A."/>
            <person name="Miyauchi S."/>
            <person name="Kiss E."/>
            <person name="Drula E."/>
            <person name="Kohler A."/>
            <person name="Sanchez-Garcia M."/>
            <person name="Andreopoulos B."/>
            <person name="Barry K.W."/>
            <person name="Bonito G."/>
            <person name="Buee M."/>
            <person name="Carver A."/>
            <person name="Chen C."/>
            <person name="Cichocki N."/>
            <person name="Clum A."/>
            <person name="Culley D."/>
            <person name="Crous P.W."/>
            <person name="Fauchery L."/>
            <person name="Girlanda M."/>
            <person name="Hayes R."/>
            <person name="Keri Z."/>
            <person name="Labutti K."/>
            <person name="Lipzen A."/>
            <person name="Lombard V."/>
            <person name="Magnuson J."/>
            <person name="Maillard F."/>
            <person name="Morin E."/>
            <person name="Murat C."/>
            <person name="Nolan M."/>
            <person name="Ohm R."/>
            <person name="Pangilinan J."/>
            <person name="Pereira M."/>
            <person name="Perotto S."/>
            <person name="Peter M."/>
            <person name="Riley R."/>
            <person name="Sitrit Y."/>
            <person name="Stielow B."/>
            <person name="Szollosi G."/>
            <person name="Zifcakova L."/>
            <person name="Stursova M."/>
            <person name="Spatafora J.W."/>
            <person name="Tedersoo L."/>
            <person name="Vaario L.-M."/>
            <person name="Yamada A."/>
            <person name="Yan M."/>
            <person name="Wang P."/>
            <person name="Xu J."/>
            <person name="Bruns T."/>
            <person name="Baldrian P."/>
            <person name="Vilgalys R."/>
            <person name="Henrissat B."/>
            <person name="Grigoriev I.V."/>
            <person name="Hibbett D."/>
            <person name="Nagy L.G."/>
            <person name="Martin F.M."/>
        </authorList>
    </citation>
    <scope>NUCLEOTIDE SEQUENCE</scope>
    <source>
        <strain evidence="11">UH-Tt-Lm1</strain>
    </source>
</reference>
<feature type="region of interest" description="Disordered" evidence="8">
    <location>
        <begin position="401"/>
        <end position="446"/>
    </location>
</feature>
<organism evidence="11 12">
    <name type="scientific">Thelephora terrestris</name>
    <dbReference type="NCBI Taxonomy" id="56493"/>
    <lineage>
        <taxon>Eukaryota</taxon>
        <taxon>Fungi</taxon>
        <taxon>Dikarya</taxon>
        <taxon>Basidiomycota</taxon>
        <taxon>Agaricomycotina</taxon>
        <taxon>Agaricomycetes</taxon>
        <taxon>Thelephorales</taxon>
        <taxon>Thelephoraceae</taxon>
        <taxon>Thelephora</taxon>
    </lineage>
</organism>
<evidence type="ECO:0000256" key="4">
    <source>
        <dbReference type="ARBA" id="ARBA00022777"/>
    </source>
</evidence>
<dbReference type="Proteomes" id="UP000736335">
    <property type="component" value="Unassembled WGS sequence"/>
</dbReference>
<comment type="caution">
    <text evidence="11">The sequence shown here is derived from an EMBL/GenBank/DDBJ whole genome shotgun (WGS) entry which is preliminary data.</text>
</comment>
<protein>
    <submittedName>
        <fullName evidence="11">Kinase-like domain-containing protein</fullName>
    </submittedName>
</protein>
<evidence type="ECO:0000313" key="11">
    <source>
        <dbReference type="EMBL" id="KAF9779172.1"/>
    </source>
</evidence>
<keyword evidence="3 6" id="KW-0547">Nucleotide-binding</keyword>
<sequence>MGAVCCGSQPIDFDGEVTLFHFKLLKVVGKGAFGKVRMVEHKQTRASYALKYINKMRAVRMKAVGNIIQERRLLEKIDHPFVVNLRYAFQDDENCFFVLDLMLGGDLRFHMQRDSESPFREETVRFYAAQLSSALIYLHQHRIIHRDIKPDNILLDAEGHAHLTDFNVASHYSVTKPLTSVAGSMAYIAPEVISRQGYTFTPDWWSLGVTLYEVLFGIRPYNGRNGQELMANIEKGDLPEFFRDPKGKCSPMGIDVLRGLVEKNKDARLCCTDGIAGLSEIKSMAWFNGLDWKLLEEKKMSPPMRPDGKGNFDPAHELEEILLEDNPLRAKRRTKEFDTMSPEMKRMEEQFLPYNFRQTVAEHSQSSSSEITAAPQRSITPGTPVIDRGFESMIDHKSIINQRIDTPLGRRLDDNDSEESHQMSPLPPLPTGTSAPADAPPSVGVS</sequence>
<feature type="domain" description="Protein kinase" evidence="9">
    <location>
        <begin position="22"/>
        <end position="287"/>
    </location>
</feature>
<keyword evidence="12" id="KW-1185">Reference proteome</keyword>
<dbReference type="PROSITE" id="PS50011">
    <property type="entry name" value="PROTEIN_KINASE_DOM"/>
    <property type="match status" value="1"/>
</dbReference>
<dbReference type="PROSITE" id="PS00107">
    <property type="entry name" value="PROTEIN_KINASE_ATP"/>
    <property type="match status" value="1"/>
</dbReference>
<dbReference type="GO" id="GO:0001664">
    <property type="term" value="F:G protein-coupled receptor binding"/>
    <property type="evidence" value="ECO:0007669"/>
    <property type="project" value="TreeGrafter"/>
</dbReference>
<dbReference type="PROSITE" id="PS00108">
    <property type="entry name" value="PROTEIN_KINASE_ST"/>
    <property type="match status" value="1"/>
</dbReference>
<dbReference type="InterPro" id="IPR008271">
    <property type="entry name" value="Ser/Thr_kinase_AS"/>
</dbReference>
<comment type="similarity">
    <text evidence="7">Belongs to the protein kinase superfamily.</text>
</comment>
<feature type="compositionally biased region" description="Polar residues" evidence="8">
    <location>
        <begin position="360"/>
        <end position="381"/>
    </location>
</feature>
<evidence type="ECO:0000256" key="3">
    <source>
        <dbReference type="ARBA" id="ARBA00022741"/>
    </source>
</evidence>
<keyword evidence="1 7" id="KW-0723">Serine/threonine-protein kinase</keyword>
<gene>
    <name evidence="11" type="ORF">BJ322DRAFT_444989</name>
</gene>
<proteinExistence type="inferred from homology"/>
<evidence type="ECO:0000256" key="7">
    <source>
        <dbReference type="RuleBase" id="RU000304"/>
    </source>
</evidence>
<dbReference type="GO" id="GO:0007186">
    <property type="term" value="P:G protein-coupled receptor signaling pathway"/>
    <property type="evidence" value="ECO:0007669"/>
    <property type="project" value="TreeGrafter"/>
</dbReference>
<evidence type="ECO:0000256" key="6">
    <source>
        <dbReference type="PROSITE-ProRule" id="PRU10141"/>
    </source>
</evidence>
<accession>A0A9P6H4B6</accession>
<feature type="compositionally biased region" description="Basic and acidic residues" evidence="8">
    <location>
        <begin position="408"/>
        <end position="421"/>
    </location>
</feature>
<keyword evidence="5 6" id="KW-0067">ATP-binding</keyword>
<feature type="region of interest" description="Disordered" evidence="8">
    <location>
        <begin position="360"/>
        <end position="388"/>
    </location>
</feature>
<dbReference type="OrthoDB" id="354826at2759"/>
<dbReference type="Pfam" id="PF00069">
    <property type="entry name" value="Pkinase"/>
    <property type="match status" value="1"/>
</dbReference>
<evidence type="ECO:0000313" key="12">
    <source>
        <dbReference type="Proteomes" id="UP000736335"/>
    </source>
</evidence>
<dbReference type="FunFam" id="3.30.200.20:FF:000354">
    <property type="entry name" value="AGC/YANK protein kinase"/>
    <property type="match status" value="1"/>
</dbReference>
<dbReference type="SMART" id="SM00220">
    <property type="entry name" value="S_TKc"/>
    <property type="match status" value="1"/>
</dbReference>
<evidence type="ECO:0000256" key="5">
    <source>
        <dbReference type="ARBA" id="ARBA00022840"/>
    </source>
</evidence>
<feature type="domain" description="AGC-kinase C-terminal" evidence="10">
    <location>
        <begin position="288"/>
        <end position="366"/>
    </location>
</feature>
<reference evidence="11" key="1">
    <citation type="journal article" date="2020" name="Nat. Commun.">
        <title>Large-scale genome sequencing of mycorrhizal fungi provides insights into the early evolution of symbiotic traits.</title>
        <authorList>
            <person name="Miyauchi S."/>
            <person name="Kiss E."/>
            <person name="Kuo A."/>
            <person name="Drula E."/>
            <person name="Kohler A."/>
            <person name="Sanchez-Garcia M."/>
            <person name="Morin E."/>
            <person name="Andreopoulos B."/>
            <person name="Barry K.W."/>
            <person name="Bonito G."/>
            <person name="Buee M."/>
            <person name="Carver A."/>
            <person name="Chen C."/>
            <person name="Cichocki N."/>
            <person name="Clum A."/>
            <person name="Culley D."/>
            <person name="Crous P.W."/>
            <person name="Fauchery L."/>
            <person name="Girlanda M."/>
            <person name="Hayes R.D."/>
            <person name="Keri Z."/>
            <person name="LaButti K."/>
            <person name="Lipzen A."/>
            <person name="Lombard V."/>
            <person name="Magnuson J."/>
            <person name="Maillard F."/>
            <person name="Murat C."/>
            <person name="Nolan M."/>
            <person name="Ohm R.A."/>
            <person name="Pangilinan J."/>
            <person name="Pereira M.F."/>
            <person name="Perotto S."/>
            <person name="Peter M."/>
            <person name="Pfister S."/>
            <person name="Riley R."/>
            <person name="Sitrit Y."/>
            <person name="Stielow J.B."/>
            <person name="Szollosi G."/>
            <person name="Zifcakova L."/>
            <person name="Stursova M."/>
            <person name="Spatafora J.W."/>
            <person name="Tedersoo L."/>
            <person name="Vaario L.M."/>
            <person name="Yamada A."/>
            <person name="Yan M."/>
            <person name="Wang P."/>
            <person name="Xu J."/>
            <person name="Bruns T."/>
            <person name="Baldrian P."/>
            <person name="Vilgalys R."/>
            <person name="Dunand C."/>
            <person name="Henrissat B."/>
            <person name="Grigoriev I.V."/>
            <person name="Hibbett D."/>
            <person name="Nagy L.G."/>
            <person name="Martin F.M."/>
        </authorList>
    </citation>
    <scope>NUCLEOTIDE SEQUENCE</scope>
    <source>
        <strain evidence="11">UH-Tt-Lm1</strain>
    </source>
</reference>
<dbReference type="GO" id="GO:0005524">
    <property type="term" value="F:ATP binding"/>
    <property type="evidence" value="ECO:0007669"/>
    <property type="project" value="UniProtKB-UniRule"/>
</dbReference>
<keyword evidence="4 11" id="KW-0418">Kinase</keyword>
<dbReference type="InterPro" id="IPR000719">
    <property type="entry name" value="Prot_kinase_dom"/>
</dbReference>
<dbReference type="GO" id="GO:0009966">
    <property type="term" value="P:regulation of signal transduction"/>
    <property type="evidence" value="ECO:0007669"/>
    <property type="project" value="TreeGrafter"/>
</dbReference>
<evidence type="ECO:0000256" key="2">
    <source>
        <dbReference type="ARBA" id="ARBA00022679"/>
    </source>
</evidence>
<name>A0A9P6H4B6_9AGAM</name>
<dbReference type="GO" id="GO:0004703">
    <property type="term" value="F:G protein-coupled receptor kinase activity"/>
    <property type="evidence" value="ECO:0007669"/>
    <property type="project" value="TreeGrafter"/>
</dbReference>
<dbReference type="PROSITE" id="PS51285">
    <property type="entry name" value="AGC_KINASE_CTER"/>
    <property type="match status" value="1"/>
</dbReference>
<feature type="binding site" evidence="6">
    <location>
        <position position="51"/>
    </location>
    <ligand>
        <name>ATP</name>
        <dbReference type="ChEBI" id="CHEBI:30616"/>
    </ligand>
</feature>